<keyword evidence="2" id="KW-0378">Hydrolase</keyword>
<dbReference type="Gene3D" id="3.50.50.60">
    <property type="entry name" value="FAD/NAD(P)-binding domain"/>
    <property type="match status" value="1"/>
</dbReference>
<dbReference type="InterPro" id="IPR036188">
    <property type="entry name" value="FAD/NAD-bd_sf"/>
</dbReference>
<sequence length="488" mass="51986">MLGSQILTNDAAETMSIAIVGGGAAGAMLALNLLRQAPLRGSHITIIEPSTTLGAGVAYAPSRPEHRLNVAASRMTVLEEEPEDFSHWLLAQPQLVTDGDRAADGSVFPPRSLFGQYLHERLERAAQSTPRMHVEHLRDRAATIVPRAGGFLVETRHGRAIPADVLALCTGHPQVGLPPRLAALAGDHRVIAEPWSGHALTQIDRHARVLIVGTGLTMGDVVASLRAQGHAGPIMAVSRRGLLPRRRDPVNASELTIGIEGLPLSQMLRVLRALMRAEQPLPWPDVLDALRRSNGTIWQSWSTVERRRFLRHLRPYWDVHRFQAAPQIDAAVEAARDDGQLSVRAGTLVDARAGTALAVTFRPRGERRTERLEVDAVVNCTGTAYGTAIAGNGALASLAAAGAVRADPLGLGLDVDELGRARRADGTCNGALFVLGAPARGGLGEVTGASEIAVHARSVARQIALARSALPERVTSADLRRHVAGTVS</sequence>
<dbReference type="EMBL" id="BMGG01000011">
    <property type="protein sequence ID" value="GGC89741.1"/>
    <property type="molecule type" value="Genomic_DNA"/>
</dbReference>
<evidence type="ECO:0000313" key="2">
    <source>
        <dbReference type="EMBL" id="GGC89741.1"/>
    </source>
</evidence>
<keyword evidence="3" id="KW-1185">Reference proteome</keyword>
<dbReference type="PANTHER" id="PTHR40254:SF1">
    <property type="entry name" value="BLR0577 PROTEIN"/>
    <property type="match status" value="1"/>
</dbReference>
<name>A0A916UXA9_9HYPH</name>
<protein>
    <submittedName>
        <fullName evidence="2">Hydroxyacylglutathione hydrolase</fullName>
    </submittedName>
</protein>
<gene>
    <name evidence="2" type="ORF">GCM10010994_54490</name>
</gene>
<feature type="domain" description="FAD-dependent urate hydroxylase HpyO/Asp monooxygenase CreE-like FAD/NAD(P)-binding" evidence="1">
    <location>
        <begin position="18"/>
        <end position="172"/>
    </location>
</feature>
<reference evidence="2" key="2">
    <citation type="submission" date="2020-09" db="EMBL/GenBank/DDBJ databases">
        <authorList>
            <person name="Sun Q."/>
            <person name="Zhou Y."/>
        </authorList>
    </citation>
    <scope>NUCLEOTIDE SEQUENCE</scope>
    <source>
        <strain evidence="2">CGMCC 1.12919</strain>
    </source>
</reference>
<evidence type="ECO:0000313" key="3">
    <source>
        <dbReference type="Proteomes" id="UP000637002"/>
    </source>
</evidence>
<evidence type="ECO:0000259" key="1">
    <source>
        <dbReference type="Pfam" id="PF13454"/>
    </source>
</evidence>
<dbReference type="InterPro" id="IPR052189">
    <property type="entry name" value="L-asp_N-monooxygenase_NS-form"/>
</dbReference>
<dbReference type="SUPFAM" id="SSF51905">
    <property type="entry name" value="FAD/NAD(P)-binding domain"/>
    <property type="match status" value="1"/>
</dbReference>
<proteinExistence type="predicted"/>
<dbReference type="AlphaFoldDB" id="A0A916UXA9"/>
<reference evidence="2" key="1">
    <citation type="journal article" date="2014" name="Int. J. Syst. Evol. Microbiol.">
        <title>Complete genome sequence of Corynebacterium casei LMG S-19264T (=DSM 44701T), isolated from a smear-ripened cheese.</title>
        <authorList>
            <consortium name="US DOE Joint Genome Institute (JGI-PGF)"/>
            <person name="Walter F."/>
            <person name="Albersmeier A."/>
            <person name="Kalinowski J."/>
            <person name="Ruckert C."/>
        </authorList>
    </citation>
    <scope>NUCLEOTIDE SEQUENCE</scope>
    <source>
        <strain evidence="2">CGMCC 1.12919</strain>
    </source>
</reference>
<dbReference type="GO" id="GO:0016787">
    <property type="term" value="F:hydrolase activity"/>
    <property type="evidence" value="ECO:0007669"/>
    <property type="project" value="UniProtKB-KW"/>
</dbReference>
<dbReference type="PANTHER" id="PTHR40254">
    <property type="entry name" value="BLR0577 PROTEIN"/>
    <property type="match status" value="1"/>
</dbReference>
<dbReference type="Pfam" id="PF13454">
    <property type="entry name" value="NAD_binding_9"/>
    <property type="match status" value="1"/>
</dbReference>
<dbReference type="InterPro" id="IPR038732">
    <property type="entry name" value="HpyO/CreE_NAD-binding"/>
</dbReference>
<dbReference type="Proteomes" id="UP000637002">
    <property type="component" value="Unassembled WGS sequence"/>
</dbReference>
<comment type="caution">
    <text evidence="2">The sequence shown here is derived from an EMBL/GenBank/DDBJ whole genome shotgun (WGS) entry which is preliminary data.</text>
</comment>
<organism evidence="2 3">
    <name type="scientific">Chelatococcus reniformis</name>
    <dbReference type="NCBI Taxonomy" id="1494448"/>
    <lineage>
        <taxon>Bacteria</taxon>
        <taxon>Pseudomonadati</taxon>
        <taxon>Pseudomonadota</taxon>
        <taxon>Alphaproteobacteria</taxon>
        <taxon>Hyphomicrobiales</taxon>
        <taxon>Chelatococcaceae</taxon>
        <taxon>Chelatococcus</taxon>
    </lineage>
</organism>
<accession>A0A916UXA9</accession>